<reference evidence="9 10" key="1">
    <citation type="journal article" date="2020" name="ISME J.">
        <title>Uncovering the hidden diversity of litter-decomposition mechanisms in mushroom-forming fungi.</title>
        <authorList>
            <person name="Floudas D."/>
            <person name="Bentzer J."/>
            <person name="Ahren D."/>
            <person name="Johansson T."/>
            <person name="Persson P."/>
            <person name="Tunlid A."/>
        </authorList>
    </citation>
    <scope>NUCLEOTIDE SEQUENCE [LARGE SCALE GENOMIC DNA]</scope>
    <source>
        <strain evidence="9 10">CBS 661.87</strain>
    </source>
</reference>
<evidence type="ECO:0000256" key="3">
    <source>
        <dbReference type="ARBA" id="ARBA00023239"/>
    </source>
</evidence>
<dbReference type="InterPro" id="IPR011856">
    <property type="entry name" value="tRNA_endonuc-like_dom_sf"/>
</dbReference>
<dbReference type="CDD" id="cd22363">
    <property type="entry name" value="tRNA-intron_lyase_C"/>
    <property type="match status" value="1"/>
</dbReference>
<organism evidence="9 10">
    <name type="scientific">Tricholomella constricta</name>
    <dbReference type="NCBI Taxonomy" id="117010"/>
    <lineage>
        <taxon>Eukaryota</taxon>
        <taxon>Fungi</taxon>
        <taxon>Dikarya</taxon>
        <taxon>Basidiomycota</taxon>
        <taxon>Agaricomycotina</taxon>
        <taxon>Agaricomycetes</taxon>
        <taxon>Agaricomycetidae</taxon>
        <taxon>Agaricales</taxon>
        <taxon>Tricholomatineae</taxon>
        <taxon>Lyophyllaceae</taxon>
        <taxon>Tricholomella</taxon>
    </lineage>
</organism>
<dbReference type="OrthoDB" id="48041at2759"/>
<dbReference type="PIRSF" id="PIRSF017250">
    <property type="entry name" value="tRNA_splic_SEN34"/>
    <property type="match status" value="1"/>
</dbReference>
<feature type="compositionally biased region" description="Polar residues" evidence="6">
    <location>
        <begin position="175"/>
        <end position="190"/>
    </location>
</feature>
<feature type="domain" description="tRNA intron endonuclease catalytic" evidence="7">
    <location>
        <begin position="236"/>
        <end position="319"/>
    </location>
</feature>
<dbReference type="Gene3D" id="3.40.1350.10">
    <property type="match status" value="1"/>
</dbReference>
<keyword evidence="2 4" id="KW-0819">tRNA processing</keyword>
<dbReference type="Pfam" id="PF01974">
    <property type="entry name" value="tRNA_int_endo"/>
    <property type="match status" value="1"/>
</dbReference>
<feature type="compositionally biased region" description="Basic and acidic residues" evidence="6">
    <location>
        <begin position="132"/>
        <end position="149"/>
    </location>
</feature>
<keyword evidence="10" id="KW-1185">Reference proteome</keyword>
<feature type="active site" evidence="5">
    <location>
        <position position="303"/>
    </location>
</feature>
<name>A0A8H5MAS1_9AGAR</name>
<feature type="domain" description="TSEN34 N-terminal" evidence="8">
    <location>
        <begin position="8"/>
        <end position="71"/>
    </location>
</feature>
<evidence type="ECO:0000313" key="10">
    <source>
        <dbReference type="Proteomes" id="UP000565441"/>
    </source>
</evidence>
<dbReference type="InterPro" id="IPR036167">
    <property type="entry name" value="tRNA_intron_Endo_cat-like_sf"/>
</dbReference>
<dbReference type="AlphaFoldDB" id="A0A8H5MAS1"/>
<dbReference type="GO" id="GO:0000214">
    <property type="term" value="C:tRNA-intron endonuclease complex"/>
    <property type="evidence" value="ECO:0007669"/>
    <property type="project" value="UniProtKB-UniRule"/>
</dbReference>
<comment type="caution">
    <text evidence="9">The sequence shown here is derived from an EMBL/GenBank/DDBJ whole genome shotgun (WGS) entry which is preliminary data.</text>
</comment>
<dbReference type="EMBL" id="JAACJP010000002">
    <property type="protein sequence ID" value="KAF5386781.1"/>
    <property type="molecule type" value="Genomic_DNA"/>
</dbReference>
<evidence type="ECO:0000256" key="6">
    <source>
        <dbReference type="SAM" id="MobiDB-lite"/>
    </source>
</evidence>
<dbReference type="GO" id="GO:0000213">
    <property type="term" value="F:tRNA-intron lyase activity"/>
    <property type="evidence" value="ECO:0007669"/>
    <property type="project" value="UniProtKB-UniRule"/>
</dbReference>
<feature type="region of interest" description="Disordered" evidence="6">
    <location>
        <begin position="117"/>
        <end position="190"/>
    </location>
</feature>
<evidence type="ECO:0000313" key="9">
    <source>
        <dbReference type="EMBL" id="KAF5386781.1"/>
    </source>
</evidence>
<dbReference type="EC" id="4.6.1.16" evidence="4"/>
<dbReference type="Pfam" id="PF26577">
    <property type="entry name" value="TSEN34_N"/>
    <property type="match status" value="1"/>
</dbReference>
<feature type="active site" evidence="5">
    <location>
        <position position="263"/>
    </location>
</feature>
<comment type="function">
    <text evidence="4">Constitutes one of the two catalytic subunit of the tRNA-splicing endonuclease complex, a complex responsible for identification and cleavage of the splice sites in pre-tRNA. It cleaves pre-tRNA at the 5'- and 3'-splice sites to release the intron. The products are an intron and two tRNA half-molecules bearing 2',3'-cyclic phosphate and 5'-OH termini. There are no conserved sequences at the splice sites, but the intron is invariably located at the same site in the gene, placing the splice sites an invariant distance from the constant structural features of the tRNA body.</text>
</comment>
<evidence type="ECO:0000256" key="1">
    <source>
        <dbReference type="ARBA" id="ARBA00008078"/>
    </source>
</evidence>
<dbReference type="InterPro" id="IPR059049">
    <property type="entry name" value="TSEN34_N"/>
</dbReference>
<dbReference type="InterPro" id="IPR016690">
    <property type="entry name" value="TSEN34"/>
</dbReference>
<sequence>MAADLQRIRLRISNKKAYIWDVDDISTVRSKHHICGILTGTLPHLSQQNAFLGIPLVLMPEEVVLLVENGFPLHLEYAILVDDPHAHHQPNLEQLEKWNVEQQEVIKQQIAVLEAKGAKESTNTGRAMSAEALRKRQAREENRAAKEKLLQAGGDPESLGGLLAPEVSLEAGSRPQGQDTPESKTLSSGHTVVIPASSTSSLDWYDPNASCSYTTIAAAKAAGIWDYPSTLQERAKCGVFRSLWEQGYFMGGGIKFGGDYLVYPGDPLRYHSHFAASVLDSPLSSLRTMEIVAHGRLGTATKKAHLLCGWDDEKKDVSYLTIEWAGFG</sequence>
<comment type="similarity">
    <text evidence="1 4">Belongs to the tRNA-intron endonuclease family.</text>
</comment>
<dbReference type="GO" id="GO:0003676">
    <property type="term" value="F:nucleic acid binding"/>
    <property type="evidence" value="ECO:0007669"/>
    <property type="project" value="InterPro"/>
</dbReference>
<protein>
    <recommendedName>
        <fullName evidence="4">tRNA-splicing endonuclease subunit Sen34</fullName>
        <ecNumber evidence="4">4.6.1.16</ecNumber>
    </recommendedName>
</protein>
<dbReference type="SUPFAM" id="SSF53032">
    <property type="entry name" value="tRNA-intron endonuclease catalytic domain-like"/>
    <property type="match status" value="1"/>
</dbReference>
<evidence type="ECO:0000259" key="8">
    <source>
        <dbReference type="Pfam" id="PF26577"/>
    </source>
</evidence>
<dbReference type="PANTHER" id="PTHR13070:SF0">
    <property type="entry name" value="TRNA-SPLICING ENDONUCLEASE SUBUNIT SEN34"/>
    <property type="match status" value="1"/>
</dbReference>
<dbReference type="Proteomes" id="UP000565441">
    <property type="component" value="Unassembled WGS sequence"/>
</dbReference>
<dbReference type="GO" id="GO:0000379">
    <property type="term" value="P:tRNA-type intron splice site recognition and cleavage"/>
    <property type="evidence" value="ECO:0007669"/>
    <property type="project" value="UniProtKB-UniRule"/>
</dbReference>
<gene>
    <name evidence="9" type="ORF">D9615_001871</name>
</gene>
<accession>A0A8H5MAS1</accession>
<evidence type="ECO:0000256" key="2">
    <source>
        <dbReference type="ARBA" id="ARBA00022694"/>
    </source>
</evidence>
<proteinExistence type="inferred from homology"/>
<dbReference type="PANTHER" id="PTHR13070">
    <property type="entry name" value="TRNA-SPLICING ENDONUCLEASE SUBUNIT SEN34-RELATED"/>
    <property type="match status" value="1"/>
</dbReference>
<dbReference type="InterPro" id="IPR006677">
    <property type="entry name" value="tRNA_intron_Endonuc_cat-like"/>
</dbReference>
<evidence type="ECO:0000256" key="4">
    <source>
        <dbReference type="PIRNR" id="PIRNR017250"/>
    </source>
</evidence>
<feature type="active site" evidence="5">
    <location>
        <position position="271"/>
    </location>
</feature>
<evidence type="ECO:0000256" key="5">
    <source>
        <dbReference type="PIRSR" id="PIRSR017250-50"/>
    </source>
</evidence>
<keyword evidence="3 4" id="KW-0456">Lyase</keyword>
<evidence type="ECO:0000259" key="7">
    <source>
        <dbReference type="Pfam" id="PF01974"/>
    </source>
</evidence>